<protein>
    <recommendedName>
        <fullName evidence="5">DUF1499 domain-containing protein</fullName>
    </recommendedName>
</protein>
<evidence type="ECO:0000313" key="1">
    <source>
        <dbReference type="EMBL" id="GEP07501.1"/>
    </source>
</evidence>
<comment type="caution">
    <text evidence="1">The sequence shown here is derived from an EMBL/GenBank/DDBJ whole genome shotgun (WGS) entry which is preliminary data.</text>
</comment>
<reference evidence="4" key="2">
    <citation type="journal article" date="2019" name="Int. J. Syst. Evol. Microbiol.">
        <title>The Global Catalogue of Microorganisms (GCM) 10K type strain sequencing project: providing services to taxonomists for standard genome sequencing and annotation.</title>
        <authorList>
            <consortium name="The Broad Institute Genomics Platform"/>
            <consortium name="The Broad Institute Genome Sequencing Center for Infectious Disease"/>
            <person name="Wu L."/>
            <person name="Ma J."/>
        </authorList>
    </citation>
    <scope>NUCLEOTIDE SEQUENCE [LARGE SCALE GENOMIC DNA]</scope>
    <source>
        <strain evidence="4">NBRC 107715</strain>
    </source>
</reference>
<dbReference type="PROSITE" id="PS51257">
    <property type="entry name" value="PROKAR_LIPOPROTEIN"/>
    <property type="match status" value="1"/>
</dbReference>
<dbReference type="AlphaFoldDB" id="A0A512JC53"/>
<gene>
    <name evidence="2" type="ORF">GCM10007888_35880</name>
    <name evidence="1" type="ORF">MOX02_55390</name>
</gene>
<evidence type="ECO:0000313" key="3">
    <source>
        <dbReference type="Proteomes" id="UP000321960"/>
    </source>
</evidence>
<dbReference type="EMBL" id="BSPK01000066">
    <property type="protein sequence ID" value="GLS65206.1"/>
    <property type="molecule type" value="Genomic_DNA"/>
</dbReference>
<reference evidence="1 3" key="3">
    <citation type="submission" date="2019-07" db="EMBL/GenBank/DDBJ databases">
        <title>Whole genome shotgun sequence of Methylobacterium oxalidis NBRC 107715.</title>
        <authorList>
            <person name="Hosoyama A."/>
            <person name="Uohara A."/>
            <person name="Ohji S."/>
            <person name="Ichikawa N."/>
        </authorList>
    </citation>
    <scope>NUCLEOTIDE SEQUENCE [LARGE SCALE GENOMIC DNA]</scope>
    <source>
        <strain evidence="1 3">NBRC 107715</strain>
    </source>
</reference>
<dbReference type="EMBL" id="BJZU01000158">
    <property type="protein sequence ID" value="GEP07501.1"/>
    <property type="molecule type" value="Genomic_DNA"/>
</dbReference>
<reference evidence="2" key="1">
    <citation type="journal article" date="2014" name="Int. J. Syst. Evol. Microbiol.">
        <title>Complete genome of a new Firmicutes species belonging to the dominant human colonic microbiota ('Ruminococcus bicirculans') reveals two chromosomes and a selective capacity to utilize plant glucans.</title>
        <authorList>
            <consortium name="NISC Comparative Sequencing Program"/>
            <person name="Wegmann U."/>
            <person name="Louis P."/>
            <person name="Goesmann A."/>
            <person name="Henrissat B."/>
            <person name="Duncan S.H."/>
            <person name="Flint H.J."/>
        </authorList>
    </citation>
    <scope>NUCLEOTIDE SEQUENCE</scope>
    <source>
        <strain evidence="2">NBRC 107715</strain>
    </source>
</reference>
<dbReference type="Proteomes" id="UP001156856">
    <property type="component" value="Unassembled WGS sequence"/>
</dbReference>
<evidence type="ECO:0000313" key="2">
    <source>
        <dbReference type="EMBL" id="GLS65206.1"/>
    </source>
</evidence>
<sequence length="179" mass="18921">MIGRVLIGLMLAGLGCAAAGLTLLVARGAEPGGIEEAWLLVGPPDLGAVDFPTLRRASLPVDALACPPDHCRAAAPDLVPPVFPVPGERLRAIVEAVAAEMPRTEPVFHARWAEEDRYVARSAWLRRPTTVSVAVIGAGEGRSTLALYARSQGALPDLGGNRARLARWLERIAARAEVP</sequence>
<accession>A0A512JC53</accession>
<dbReference type="Proteomes" id="UP000321960">
    <property type="component" value="Unassembled WGS sequence"/>
</dbReference>
<proteinExistence type="predicted"/>
<dbReference type="RefSeq" id="WP_170268015.1">
    <property type="nucleotide sequence ID" value="NZ_BJZU01000158.1"/>
</dbReference>
<name>A0A512JC53_9HYPH</name>
<reference evidence="2" key="4">
    <citation type="submission" date="2023-01" db="EMBL/GenBank/DDBJ databases">
        <title>Draft genome sequence of Methylobacterium oxalidis strain NBRC 107715.</title>
        <authorList>
            <person name="Sun Q."/>
            <person name="Mori K."/>
        </authorList>
    </citation>
    <scope>NUCLEOTIDE SEQUENCE</scope>
    <source>
        <strain evidence="2">NBRC 107715</strain>
    </source>
</reference>
<organism evidence="1 3">
    <name type="scientific">Methylobacterium oxalidis</name>
    <dbReference type="NCBI Taxonomy" id="944322"/>
    <lineage>
        <taxon>Bacteria</taxon>
        <taxon>Pseudomonadati</taxon>
        <taxon>Pseudomonadota</taxon>
        <taxon>Alphaproteobacteria</taxon>
        <taxon>Hyphomicrobiales</taxon>
        <taxon>Methylobacteriaceae</taxon>
        <taxon>Methylobacterium</taxon>
    </lineage>
</organism>
<keyword evidence="4" id="KW-1185">Reference proteome</keyword>
<evidence type="ECO:0000313" key="4">
    <source>
        <dbReference type="Proteomes" id="UP001156856"/>
    </source>
</evidence>
<evidence type="ECO:0008006" key="5">
    <source>
        <dbReference type="Google" id="ProtNLM"/>
    </source>
</evidence>